<dbReference type="InterPro" id="IPR036259">
    <property type="entry name" value="MFS_trans_sf"/>
</dbReference>
<dbReference type="InterPro" id="IPR020846">
    <property type="entry name" value="MFS_dom"/>
</dbReference>
<feature type="transmembrane region" description="Helical" evidence="7">
    <location>
        <begin position="192"/>
        <end position="212"/>
    </location>
</feature>
<evidence type="ECO:0000256" key="2">
    <source>
        <dbReference type="ARBA" id="ARBA00022448"/>
    </source>
</evidence>
<evidence type="ECO:0000313" key="9">
    <source>
        <dbReference type="EMBL" id="CAG9838685.1"/>
    </source>
</evidence>
<evidence type="ECO:0000256" key="7">
    <source>
        <dbReference type="SAM" id="Phobius"/>
    </source>
</evidence>
<keyword evidence="4" id="KW-0769">Symport</keyword>
<feature type="transmembrane region" description="Helical" evidence="7">
    <location>
        <begin position="393"/>
        <end position="412"/>
    </location>
</feature>
<evidence type="ECO:0000256" key="6">
    <source>
        <dbReference type="ARBA" id="ARBA00023136"/>
    </source>
</evidence>
<dbReference type="InterPro" id="IPR011701">
    <property type="entry name" value="MFS"/>
</dbReference>
<dbReference type="GO" id="GO:0016020">
    <property type="term" value="C:membrane"/>
    <property type="evidence" value="ECO:0007669"/>
    <property type="project" value="UniProtKB-SubCell"/>
</dbReference>
<sequence length="545" mass="60081">MIDPVIIESGLQKVNSRKLEDADKLVAKYFGNIWRTMEEHCAKMVKEVRALGSPCGTILGSIGLGIIYGLKVNLHVAIVSMVKHGPSNSTQSQNVTHNLTRPAETCGEEDITNSTTITAEQGPFDWSTSVQGLLLSAYFWGYIVAQIPGGRIAELFSAKWVMFFSVTINAVCTLLTPVMANLHFGALIAMRIGEGIGGGVTFPSMHVMLAHWAPPNERSVMSSIVYAGTALGTVVFMLISGIIAGNIGWEAVFYIEGGISIVWLLLWGIFIADTPKSQRFISEDERKFIESSLNHGSESKQETKYQMPWKSVLTSPAFLAILVAHTCSNWGWYMVLIELPMYMKNVLRFKISENAILTALPFLCMWLFSMILSKTLDTLRARKIITTTIARKIATGCASIVPMICFIALSYISCQRAVAVVLMTIAIMSIGGMFCGFLSNHIDIAPNFAGTLMALTNTIATIPGIIVPVFVGKLTEHDESIKSWRIIFWTTVGLYIVEILVYMIFGSGEEQPWNKVEDIANETQPLKPKKEELKKDLNLAEKSSP</sequence>
<evidence type="ECO:0000256" key="4">
    <source>
        <dbReference type="ARBA" id="ARBA00022847"/>
    </source>
</evidence>
<dbReference type="Proteomes" id="UP001153709">
    <property type="component" value="Chromosome 8"/>
</dbReference>
<evidence type="ECO:0000256" key="1">
    <source>
        <dbReference type="ARBA" id="ARBA00004141"/>
    </source>
</evidence>
<keyword evidence="6 7" id="KW-0472">Membrane</keyword>
<name>A0A9N9T4U8_DIABA</name>
<dbReference type="EMBL" id="OU898283">
    <property type="protein sequence ID" value="CAG9838685.1"/>
    <property type="molecule type" value="Genomic_DNA"/>
</dbReference>
<dbReference type="PANTHER" id="PTHR11662:SF457">
    <property type="entry name" value="MAJOR FACILITATOR SUPERFAMILY TRANSPORTER 3"/>
    <property type="match status" value="1"/>
</dbReference>
<dbReference type="FunFam" id="1.20.1250.20:FF:000003">
    <property type="entry name" value="Solute carrier family 17 member 3"/>
    <property type="match status" value="1"/>
</dbReference>
<feature type="transmembrane region" description="Helical" evidence="7">
    <location>
        <begin position="450"/>
        <end position="471"/>
    </location>
</feature>
<dbReference type="PANTHER" id="PTHR11662">
    <property type="entry name" value="SOLUTE CARRIER FAMILY 17"/>
    <property type="match status" value="1"/>
</dbReference>
<dbReference type="AlphaFoldDB" id="A0A9N9T4U8"/>
<evidence type="ECO:0000313" key="10">
    <source>
        <dbReference type="Proteomes" id="UP001153709"/>
    </source>
</evidence>
<dbReference type="InterPro" id="IPR050382">
    <property type="entry name" value="MFS_Na/Anion_cotransporter"/>
</dbReference>
<dbReference type="GO" id="GO:0015293">
    <property type="term" value="F:symporter activity"/>
    <property type="evidence" value="ECO:0007669"/>
    <property type="project" value="UniProtKB-KW"/>
</dbReference>
<feature type="transmembrane region" description="Helical" evidence="7">
    <location>
        <begin position="160"/>
        <end position="180"/>
    </location>
</feature>
<keyword evidence="10" id="KW-1185">Reference proteome</keyword>
<dbReference type="SUPFAM" id="SSF103473">
    <property type="entry name" value="MFS general substrate transporter"/>
    <property type="match status" value="1"/>
</dbReference>
<dbReference type="OrthoDB" id="2985014at2759"/>
<feature type="domain" description="Major facilitator superfamily (MFS) profile" evidence="8">
    <location>
        <begin position="49"/>
        <end position="510"/>
    </location>
</feature>
<feature type="transmembrane region" description="Helical" evidence="7">
    <location>
        <begin position="312"/>
        <end position="335"/>
    </location>
</feature>
<accession>A0A9N9T4U8</accession>
<feature type="transmembrane region" description="Helical" evidence="7">
    <location>
        <begin position="418"/>
        <end position="438"/>
    </location>
</feature>
<dbReference type="Pfam" id="PF07690">
    <property type="entry name" value="MFS_1"/>
    <property type="match status" value="1"/>
</dbReference>
<keyword evidence="2" id="KW-0813">Transport</keyword>
<protein>
    <recommendedName>
        <fullName evidence="8">Major facilitator superfamily (MFS) profile domain-containing protein</fullName>
    </recommendedName>
</protein>
<dbReference type="PROSITE" id="PS50850">
    <property type="entry name" value="MFS"/>
    <property type="match status" value="1"/>
</dbReference>
<comment type="subcellular location">
    <subcellularLocation>
        <location evidence="1">Membrane</location>
        <topology evidence="1">Multi-pass membrane protein</topology>
    </subcellularLocation>
</comment>
<proteinExistence type="predicted"/>
<feature type="transmembrane region" description="Helical" evidence="7">
    <location>
        <begin position="251"/>
        <end position="272"/>
    </location>
</feature>
<evidence type="ECO:0000256" key="3">
    <source>
        <dbReference type="ARBA" id="ARBA00022692"/>
    </source>
</evidence>
<dbReference type="Gene3D" id="1.20.1250.20">
    <property type="entry name" value="MFS general substrate transporter like domains"/>
    <property type="match status" value="2"/>
</dbReference>
<feature type="transmembrane region" description="Helical" evidence="7">
    <location>
        <begin position="355"/>
        <end position="372"/>
    </location>
</feature>
<evidence type="ECO:0000256" key="5">
    <source>
        <dbReference type="ARBA" id="ARBA00022989"/>
    </source>
</evidence>
<reference evidence="9" key="1">
    <citation type="submission" date="2022-01" db="EMBL/GenBank/DDBJ databases">
        <authorList>
            <person name="King R."/>
        </authorList>
    </citation>
    <scope>NUCLEOTIDE SEQUENCE</scope>
</reference>
<feature type="transmembrane region" description="Helical" evidence="7">
    <location>
        <begin position="486"/>
        <end position="505"/>
    </location>
</feature>
<dbReference type="GO" id="GO:0006820">
    <property type="term" value="P:monoatomic anion transport"/>
    <property type="evidence" value="ECO:0007669"/>
    <property type="project" value="TreeGrafter"/>
</dbReference>
<dbReference type="CDD" id="cd17318">
    <property type="entry name" value="MFS_SLC17"/>
    <property type="match status" value="1"/>
</dbReference>
<keyword evidence="5 7" id="KW-1133">Transmembrane helix</keyword>
<feature type="transmembrane region" description="Helical" evidence="7">
    <location>
        <begin position="224"/>
        <end position="245"/>
    </location>
</feature>
<gene>
    <name evidence="9" type="ORF">DIABBA_LOCUS11534</name>
</gene>
<organism evidence="9 10">
    <name type="scientific">Diabrotica balteata</name>
    <name type="common">Banded cucumber beetle</name>
    <dbReference type="NCBI Taxonomy" id="107213"/>
    <lineage>
        <taxon>Eukaryota</taxon>
        <taxon>Metazoa</taxon>
        <taxon>Ecdysozoa</taxon>
        <taxon>Arthropoda</taxon>
        <taxon>Hexapoda</taxon>
        <taxon>Insecta</taxon>
        <taxon>Pterygota</taxon>
        <taxon>Neoptera</taxon>
        <taxon>Endopterygota</taxon>
        <taxon>Coleoptera</taxon>
        <taxon>Polyphaga</taxon>
        <taxon>Cucujiformia</taxon>
        <taxon>Chrysomeloidea</taxon>
        <taxon>Chrysomelidae</taxon>
        <taxon>Galerucinae</taxon>
        <taxon>Diabroticina</taxon>
        <taxon>Diabroticites</taxon>
        <taxon>Diabrotica</taxon>
    </lineage>
</organism>
<keyword evidence="3 7" id="KW-0812">Transmembrane</keyword>
<evidence type="ECO:0000259" key="8">
    <source>
        <dbReference type="PROSITE" id="PS50850"/>
    </source>
</evidence>